<keyword evidence="4" id="KW-1185">Reference proteome</keyword>
<proteinExistence type="predicted"/>
<organism evidence="3 4">
    <name type="scientific">Vreelandella hamiltonii</name>
    <dbReference type="NCBI Taxonomy" id="502829"/>
    <lineage>
        <taxon>Bacteria</taxon>
        <taxon>Pseudomonadati</taxon>
        <taxon>Pseudomonadota</taxon>
        <taxon>Gammaproteobacteria</taxon>
        <taxon>Oceanospirillales</taxon>
        <taxon>Halomonadaceae</taxon>
        <taxon>Vreelandella</taxon>
    </lineage>
</organism>
<evidence type="ECO:0000313" key="4">
    <source>
        <dbReference type="Proteomes" id="UP000623776"/>
    </source>
</evidence>
<dbReference type="RefSeq" id="WP_157779975.1">
    <property type="nucleotide sequence ID" value="NZ_BMXN01000006.1"/>
</dbReference>
<evidence type="ECO:0000259" key="2">
    <source>
        <dbReference type="Pfam" id="PF01557"/>
    </source>
</evidence>
<dbReference type="Pfam" id="PF01557">
    <property type="entry name" value="FAA_hydrolase"/>
    <property type="match status" value="1"/>
</dbReference>
<evidence type="ECO:0000313" key="3">
    <source>
        <dbReference type="EMBL" id="GGW23947.1"/>
    </source>
</evidence>
<name>A0A8H9I7P8_9GAMM</name>
<feature type="domain" description="Fumarylacetoacetase-like C-terminal" evidence="2">
    <location>
        <begin position="99"/>
        <end position="249"/>
    </location>
</feature>
<dbReference type="GO" id="GO:0008684">
    <property type="term" value="F:2-oxopent-4-enoate hydratase activity"/>
    <property type="evidence" value="ECO:0007669"/>
    <property type="project" value="TreeGrafter"/>
</dbReference>
<comment type="caution">
    <text evidence="3">The sequence shown here is derived from an EMBL/GenBank/DDBJ whole genome shotgun (WGS) entry which is preliminary data.</text>
</comment>
<dbReference type="InterPro" id="IPR050772">
    <property type="entry name" value="Hydratase-Decarb/MhpD_sf"/>
</dbReference>
<dbReference type="EMBL" id="BMXN01000006">
    <property type="protein sequence ID" value="GGW23947.1"/>
    <property type="molecule type" value="Genomic_DNA"/>
</dbReference>
<dbReference type="SUPFAM" id="SSF56529">
    <property type="entry name" value="FAH"/>
    <property type="match status" value="1"/>
</dbReference>
<dbReference type="PANTHER" id="PTHR30143:SF0">
    <property type="entry name" value="2-KETO-4-PENTENOATE HYDRATASE"/>
    <property type="match status" value="1"/>
</dbReference>
<sequence length="266" mass="28968">MVNHSNIEELTEALAKVWQGGPLITSETAQRLAPQSDADAYAVQSALGTKMGWWTDGRPLAWKLGIAPVTAAPIPNHCLMTSPARLNKSDRFSLFGIKVELAVRLRQPLYSGCRRNEAALAVGETLAAIELFDVRAASWRQLPRSFLLADLQMHGRLIIGEGVVGPWQSHFAESALSVRVNNQVLTGLALRHPMVDPVSLLPWLAMHAEYSGWGLAEGDVISMGSWTGMFEAHPGQHIEARFENIGSVSLEIDADTIGEEMAHDSA</sequence>
<dbReference type="Gene3D" id="3.90.850.10">
    <property type="entry name" value="Fumarylacetoacetase-like, C-terminal domain"/>
    <property type="match status" value="1"/>
</dbReference>
<dbReference type="InterPro" id="IPR036663">
    <property type="entry name" value="Fumarylacetoacetase_C_sf"/>
</dbReference>
<keyword evidence="1" id="KW-0456">Lyase</keyword>
<dbReference type="GO" id="GO:0005737">
    <property type="term" value="C:cytoplasm"/>
    <property type="evidence" value="ECO:0007669"/>
    <property type="project" value="TreeGrafter"/>
</dbReference>
<reference evidence="4" key="1">
    <citation type="journal article" date="2019" name="Int. J. Syst. Evol. Microbiol.">
        <title>The Global Catalogue of Microorganisms (GCM) 10K type strain sequencing project: providing services to taxonomists for standard genome sequencing and annotation.</title>
        <authorList>
            <consortium name="The Broad Institute Genomics Platform"/>
            <consortium name="The Broad Institute Genome Sequencing Center for Infectious Disease"/>
            <person name="Wu L."/>
            <person name="Ma J."/>
        </authorList>
    </citation>
    <scope>NUCLEOTIDE SEQUENCE [LARGE SCALE GENOMIC DNA]</scope>
    <source>
        <strain evidence="4">KCTC 22154</strain>
    </source>
</reference>
<evidence type="ECO:0000256" key="1">
    <source>
        <dbReference type="ARBA" id="ARBA00023239"/>
    </source>
</evidence>
<dbReference type="InterPro" id="IPR011234">
    <property type="entry name" value="Fumarylacetoacetase-like_C"/>
</dbReference>
<dbReference type="Proteomes" id="UP000623776">
    <property type="component" value="Unassembled WGS sequence"/>
</dbReference>
<gene>
    <name evidence="3" type="ORF">GCM10007157_14280</name>
</gene>
<accession>A0A8H9I7P8</accession>
<protein>
    <recommendedName>
        <fullName evidence="2">Fumarylacetoacetase-like C-terminal domain-containing protein</fullName>
    </recommendedName>
</protein>
<dbReference type="AlphaFoldDB" id="A0A8H9I7P8"/>
<dbReference type="PANTHER" id="PTHR30143">
    <property type="entry name" value="ACID HYDRATASE"/>
    <property type="match status" value="1"/>
</dbReference>